<evidence type="ECO:0000313" key="1">
    <source>
        <dbReference type="EMBL" id="SMO89530.1"/>
    </source>
</evidence>
<dbReference type="EMBL" id="FXTE01000015">
    <property type="protein sequence ID" value="SMO89530.1"/>
    <property type="molecule type" value="Genomic_DNA"/>
</dbReference>
<evidence type="ECO:0000313" key="2">
    <source>
        <dbReference type="Proteomes" id="UP000319555"/>
    </source>
</evidence>
<reference evidence="1 2" key="1">
    <citation type="submission" date="2017-05" db="EMBL/GenBank/DDBJ databases">
        <authorList>
            <person name="Varghese N."/>
            <person name="Submissions S."/>
        </authorList>
    </citation>
    <scope>NUCLEOTIDE SEQUENCE [LARGE SCALE GENOMIC DNA]</scope>
    <source>
        <strain evidence="1 2">DSM 28009</strain>
    </source>
</reference>
<keyword evidence="2" id="KW-1185">Reference proteome</keyword>
<dbReference type="Proteomes" id="UP000319555">
    <property type="component" value="Unassembled WGS sequence"/>
</dbReference>
<organism evidence="1 2">
    <name type="scientific">Ruegeria faecimaris</name>
    <dbReference type="NCBI Taxonomy" id="686389"/>
    <lineage>
        <taxon>Bacteria</taxon>
        <taxon>Pseudomonadati</taxon>
        <taxon>Pseudomonadota</taxon>
        <taxon>Alphaproteobacteria</taxon>
        <taxon>Rhodobacterales</taxon>
        <taxon>Roseobacteraceae</taxon>
        <taxon>Ruegeria</taxon>
    </lineage>
</organism>
<sequence length="137" mass="14746">MPERRLVKERSRSSKARCGTAALAIFPVEGKSCCCQCGGSCVSEGVDAKVSFVRKSELQSLGLSVRIGLDLPNMQAAENGRIEPTLTDADRCPNDRNAQKADFAQYCVQVATEVYVLSILGLSFAGSEVEQGLRSKN</sequence>
<accession>A0A521F226</accession>
<dbReference type="AlphaFoldDB" id="A0A521F226"/>
<proteinExistence type="predicted"/>
<gene>
    <name evidence="1" type="ORF">SAMN06265380_11563</name>
</gene>
<protein>
    <submittedName>
        <fullName evidence="1">Uncharacterized protein</fullName>
    </submittedName>
</protein>
<name>A0A521F226_9RHOB</name>
<dbReference type="RefSeq" id="WP_142639609.1">
    <property type="nucleotide sequence ID" value="NZ_FXTE01000015.1"/>
</dbReference>